<feature type="region of interest" description="Disordered" evidence="1">
    <location>
        <begin position="216"/>
        <end position="251"/>
    </location>
</feature>
<comment type="caution">
    <text evidence="2">The sequence shown here is derived from an EMBL/GenBank/DDBJ whole genome shotgun (WGS) entry which is preliminary data.</text>
</comment>
<evidence type="ECO:0000256" key="1">
    <source>
        <dbReference type="SAM" id="MobiDB-lite"/>
    </source>
</evidence>
<sequence length="307" mass="33429">HVIKETSRVTSDKGFTQESMRRRSGTEQEVASSSPSQQQHEQELHQFKDTGPCPTVTWSNQGPGSEDLISNVALSDRKDTDSFLLEQDSVAVAGIEGTFLTIVSGQDEGLDTSAQNQLGSEVRGAEAQSVLAGSNHVNFLDPLIATERPKTSRPTRTFKTNSGGKIRKLQGRPYSAADVKSSPISPRTSPLVSPTGGLGSDFQPLREDFLLKGLNPQSRYRPVTAVRRRSDLVHPPPQRPPSPVSNNTVKSCGLKVTSTRTWLAAGRDLHLEDVQSRPKSGHTPGWREGMPDSMKKRRSKSAHVSST</sequence>
<feature type="non-terminal residue" evidence="2">
    <location>
        <position position="307"/>
    </location>
</feature>
<feature type="non-terminal residue" evidence="2">
    <location>
        <position position="1"/>
    </location>
</feature>
<feature type="region of interest" description="Disordered" evidence="1">
    <location>
        <begin position="1"/>
        <end position="68"/>
    </location>
</feature>
<name>A0A8S3ZP33_9EUPU</name>
<evidence type="ECO:0000313" key="2">
    <source>
        <dbReference type="EMBL" id="CAG5131384.1"/>
    </source>
</evidence>
<reference evidence="2" key="1">
    <citation type="submission" date="2021-04" db="EMBL/GenBank/DDBJ databases">
        <authorList>
            <consortium name="Molecular Ecology Group"/>
        </authorList>
    </citation>
    <scope>NUCLEOTIDE SEQUENCE</scope>
</reference>
<organism evidence="2 3">
    <name type="scientific">Candidula unifasciata</name>
    <dbReference type="NCBI Taxonomy" id="100452"/>
    <lineage>
        <taxon>Eukaryota</taxon>
        <taxon>Metazoa</taxon>
        <taxon>Spiralia</taxon>
        <taxon>Lophotrochozoa</taxon>
        <taxon>Mollusca</taxon>
        <taxon>Gastropoda</taxon>
        <taxon>Heterobranchia</taxon>
        <taxon>Euthyneura</taxon>
        <taxon>Panpulmonata</taxon>
        <taxon>Eupulmonata</taxon>
        <taxon>Stylommatophora</taxon>
        <taxon>Helicina</taxon>
        <taxon>Helicoidea</taxon>
        <taxon>Geomitridae</taxon>
        <taxon>Candidula</taxon>
    </lineage>
</organism>
<dbReference type="EMBL" id="CAJHNH020004604">
    <property type="protein sequence ID" value="CAG5131384.1"/>
    <property type="molecule type" value="Genomic_DNA"/>
</dbReference>
<feature type="compositionally biased region" description="Basic and acidic residues" evidence="1">
    <location>
        <begin position="1"/>
        <end position="11"/>
    </location>
</feature>
<dbReference type="AlphaFoldDB" id="A0A8S3ZP33"/>
<feature type="compositionally biased region" description="Basic and acidic residues" evidence="1">
    <location>
        <begin position="267"/>
        <end position="276"/>
    </location>
</feature>
<gene>
    <name evidence="2" type="ORF">CUNI_LOCUS16942</name>
</gene>
<dbReference type="Proteomes" id="UP000678393">
    <property type="component" value="Unassembled WGS sequence"/>
</dbReference>
<keyword evidence="3" id="KW-1185">Reference proteome</keyword>
<feature type="region of interest" description="Disordered" evidence="1">
    <location>
        <begin position="173"/>
        <end position="196"/>
    </location>
</feature>
<proteinExistence type="predicted"/>
<feature type="compositionally biased region" description="Pro residues" evidence="1">
    <location>
        <begin position="234"/>
        <end position="243"/>
    </location>
</feature>
<feature type="compositionally biased region" description="Polar residues" evidence="1">
    <location>
        <begin position="182"/>
        <end position="192"/>
    </location>
</feature>
<feature type="region of interest" description="Disordered" evidence="1">
    <location>
        <begin position="266"/>
        <end position="307"/>
    </location>
</feature>
<evidence type="ECO:0000313" key="3">
    <source>
        <dbReference type="Proteomes" id="UP000678393"/>
    </source>
</evidence>
<protein>
    <submittedName>
        <fullName evidence="2">Uncharacterized protein</fullName>
    </submittedName>
</protein>
<accession>A0A8S3ZP33</accession>
<dbReference type="OrthoDB" id="5954088at2759"/>